<keyword evidence="1 2" id="KW-0238">DNA-binding</keyword>
<accession>A0ABW5DYB5</accession>
<dbReference type="Proteomes" id="UP001597295">
    <property type="component" value="Unassembled WGS sequence"/>
</dbReference>
<dbReference type="Gene3D" id="1.10.357.10">
    <property type="entry name" value="Tetracycline Repressor, domain 2"/>
    <property type="match status" value="1"/>
</dbReference>
<comment type="caution">
    <text evidence="5">The sequence shown here is derived from an EMBL/GenBank/DDBJ whole genome shotgun (WGS) entry which is preliminary data.</text>
</comment>
<organism evidence="5 6">
    <name type="scientific">Lacibacterium aquatile</name>
    <dbReference type="NCBI Taxonomy" id="1168082"/>
    <lineage>
        <taxon>Bacteria</taxon>
        <taxon>Pseudomonadati</taxon>
        <taxon>Pseudomonadota</taxon>
        <taxon>Alphaproteobacteria</taxon>
        <taxon>Rhodospirillales</taxon>
        <taxon>Rhodospirillaceae</taxon>
    </lineage>
</organism>
<protein>
    <submittedName>
        <fullName evidence="5">TetR/AcrR family transcriptional regulator</fullName>
    </submittedName>
</protein>
<evidence type="ECO:0000256" key="1">
    <source>
        <dbReference type="ARBA" id="ARBA00023125"/>
    </source>
</evidence>
<dbReference type="PROSITE" id="PS50977">
    <property type="entry name" value="HTH_TETR_2"/>
    <property type="match status" value="1"/>
</dbReference>
<dbReference type="InterPro" id="IPR001647">
    <property type="entry name" value="HTH_TetR"/>
</dbReference>
<dbReference type="SUPFAM" id="SSF48498">
    <property type="entry name" value="Tetracyclin repressor-like, C-terminal domain"/>
    <property type="match status" value="1"/>
</dbReference>
<dbReference type="Pfam" id="PF00440">
    <property type="entry name" value="TetR_N"/>
    <property type="match status" value="1"/>
</dbReference>
<dbReference type="InterPro" id="IPR009057">
    <property type="entry name" value="Homeodomain-like_sf"/>
</dbReference>
<dbReference type="RefSeq" id="WP_379878965.1">
    <property type="nucleotide sequence ID" value="NZ_JBHUIP010000016.1"/>
</dbReference>
<evidence type="ECO:0000313" key="6">
    <source>
        <dbReference type="Proteomes" id="UP001597295"/>
    </source>
</evidence>
<dbReference type="PANTHER" id="PTHR30055:SF196">
    <property type="entry name" value="HTH-TYPE TRANSCRIPTIONAL REGULATOR RUTR"/>
    <property type="match status" value="1"/>
</dbReference>
<dbReference type="SUPFAM" id="SSF46689">
    <property type="entry name" value="Homeodomain-like"/>
    <property type="match status" value="1"/>
</dbReference>
<evidence type="ECO:0000256" key="3">
    <source>
        <dbReference type="SAM" id="MobiDB-lite"/>
    </source>
</evidence>
<feature type="region of interest" description="Disordered" evidence="3">
    <location>
        <begin position="1"/>
        <end position="22"/>
    </location>
</feature>
<dbReference type="InterPro" id="IPR050109">
    <property type="entry name" value="HTH-type_TetR-like_transc_reg"/>
</dbReference>
<proteinExistence type="predicted"/>
<feature type="domain" description="HTH tetR-type" evidence="4">
    <location>
        <begin position="21"/>
        <end position="81"/>
    </location>
</feature>
<reference evidence="6" key="1">
    <citation type="journal article" date="2019" name="Int. J. Syst. Evol. Microbiol.">
        <title>The Global Catalogue of Microorganisms (GCM) 10K type strain sequencing project: providing services to taxonomists for standard genome sequencing and annotation.</title>
        <authorList>
            <consortium name="The Broad Institute Genomics Platform"/>
            <consortium name="The Broad Institute Genome Sequencing Center for Infectious Disease"/>
            <person name="Wu L."/>
            <person name="Ma J."/>
        </authorList>
    </citation>
    <scope>NUCLEOTIDE SEQUENCE [LARGE SCALE GENOMIC DNA]</scope>
    <source>
        <strain evidence="6">CGMCC 1.19062</strain>
    </source>
</reference>
<dbReference type="InterPro" id="IPR036271">
    <property type="entry name" value="Tet_transcr_reg_TetR-rel_C_sf"/>
</dbReference>
<dbReference type="EMBL" id="JBHUIP010000016">
    <property type="protein sequence ID" value="MFD2265530.1"/>
    <property type="molecule type" value="Genomic_DNA"/>
</dbReference>
<dbReference type="Pfam" id="PF08362">
    <property type="entry name" value="TetR_C_3"/>
    <property type="match status" value="1"/>
</dbReference>
<keyword evidence="6" id="KW-1185">Reference proteome</keyword>
<dbReference type="PANTHER" id="PTHR30055">
    <property type="entry name" value="HTH-TYPE TRANSCRIPTIONAL REGULATOR RUTR"/>
    <property type="match status" value="1"/>
</dbReference>
<evidence type="ECO:0000313" key="5">
    <source>
        <dbReference type="EMBL" id="MFD2265530.1"/>
    </source>
</evidence>
<dbReference type="PRINTS" id="PR00455">
    <property type="entry name" value="HTHTETR"/>
</dbReference>
<evidence type="ECO:0000256" key="2">
    <source>
        <dbReference type="PROSITE-ProRule" id="PRU00335"/>
    </source>
</evidence>
<dbReference type="Gene3D" id="1.10.10.60">
    <property type="entry name" value="Homeodomain-like"/>
    <property type="match status" value="1"/>
</dbReference>
<name>A0ABW5DYB5_9PROT</name>
<evidence type="ECO:0000259" key="4">
    <source>
        <dbReference type="PROSITE" id="PS50977"/>
    </source>
</evidence>
<dbReference type="InterPro" id="IPR013573">
    <property type="entry name" value="Tscrpt_reg_YcdC_C"/>
</dbReference>
<gene>
    <name evidence="5" type="ORF">ACFSM5_21690</name>
</gene>
<sequence>MIDKGHRPATRRPSRREVQRQRTEAELVAVAAEVFAEFGYHGASTAFIAARAGVPKANLHYYFSTKEALYRRVLEETMAGWLTAADPLDPAADPRAALGAYIADKLRWSRLRPDASRVWAREVMDGAPFIKAGLAPSLLPWFARTVNVLEGWMAAGKLRQVDARHLLFQIWAATQHYADFSAQMGLYLAKPALDEEDFDAASALLSATILDGLIVNKNT</sequence>
<feature type="DNA-binding region" description="H-T-H motif" evidence="2">
    <location>
        <begin position="44"/>
        <end position="63"/>
    </location>
</feature>